<evidence type="ECO:0000256" key="2">
    <source>
        <dbReference type="ARBA" id="ARBA00023125"/>
    </source>
</evidence>
<dbReference type="PANTHER" id="PTHR44688">
    <property type="entry name" value="DNA-BINDING TRANSCRIPTIONAL ACTIVATOR DEVR_DOSR"/>
    <property type="match status" value="1"/>
</dbReference>
<dbReference type="CDD" id="cd06170">
    <property type="entry name" value="LuxR_C_like"/>
    <property type="match status" value="1"/>
</dbReference>
<evidence type="ECO:0000259" key="6">
    <source>
        <dbReference type="PROSITE" id="PS50043"/>
    </source>
</evidence>
<name>A5GBU5_GEOUR</name>
<dbReference type="Proteomes" id="UP000006695">
    <property type="component" value="Chromosome"/>
</dbReference>
<dbReference type="SUPFAM" id="SSF52172">
    <property type="entry name" value="CheY-like"/>
    <property type="match status" value="1"/>
</dbReference>
<dbReference type="PROSITE" id="PS50110">
    <property type="entry name" value="RESPONSE_REGULATORY"/>
    <property type="match status" value="1"/>
</dbReference>
<dbReference type="SMART" id="SM00448">
    <property type="entry name" value="REC"/>
    <property type="match status" value="1"/>
</dbReference>
<evidence type="ECO:0000259" key="7">
    <source>
        <dbReference type="PROSITE" id="PS50110"/>
    </source>
</evidence>
<keyword evidence="2" id="KW-0238">DNA-binding</keyword>
<dbReference type="InterPro" id="IPR001789">
    <property type="entry name" value="Sig_transdc_resp-reg_receiver"/>
</dbReference>
<dbReference type="PANTHER" id="PTHR44688:SF16">
    <property type="entry name" value="DNA-BINDING TRANSCRIPTIONAL ACTIVATOR DEVR_DOSR"/>
    <property type="match status" value="1"/>
</dbReference>
<keyword evidence="4" id="KW-0597">Phosphoprotein</keyword>
<dbReference type="InterPro" id="IPR016032">
    <property type="entry name" value="Sig_transdc_resp-reg_C-effctor"/>
</dbReference>
<dbReference type="STRING" id="351605.Gura_0738"/>
<dbReference type="SUPFAM" id="SSF46894">
    <property type="entry name" value="C-terminal effector domain of the bipartite response regulators"/>
    <property type="match status" value="1"/>
</dbReference>
<dbReference type="KEGG" id="gur:Gura_0738"/>
<organism evidence="8 9">
    <name type="scientific">Geotalea uraniireducens (strain Rf4)</name>
    <name type="common">Geobacter uraniireducens</name>
    <dbReference type="NCBI Taxonomy" id="351605"/>
    <lineage>
        <taxon>Bacteria</taxon>
        <taxon>Pseudomonadati</taxon>
        <taxon>Thermodesulfobacteriota</taxon>
        <taxon>Desulfuromonadia</taxon>
        <taxon>Geobacterales</taxon>
        <taxon>Geobacteraceae</taxon>
        <taxon>Geotalea</taxon>
    </lineage>
</organism>
<sequence length="227" mass="24864">MTTRILIIEDEQDLAVTFQRFLRGAGYAVDLADDYAGGRELLTSGGYGAVFLDINLRGRLTGMDLLREAREINIDTPVVIITGSPEVATAAEAVRNAAFDYLCKPIEKEQLLKSAAAALEHKAATDEKRRYQQQLESVVNNMRNALAAVDVALPSPAGRTQESSLDALSERERQIVSLLGQGETNIDMAAAFGISVRTVESYLGRIIEKLGLDGMKELRRLAIRIKQ</sequence>
<feature type="domain" description="HTH luxR-type" evidence="6">
    <location>
        <begin position="161"/>
        <end position="226"/>
    </location>
</feature>
<dbReference type="Pfam" id="PF00072">
    <property type="entry name" value="Response_reg"/>
    <property type="match status" value="1"/>
</dbReference>
<dbReference type="OrthoDB" id="9800029at2"/>
<dbReference type="InterPro" id="IPR000792">
    <property type="entry name" value="Tscrpt_reg_LuxR_C"/>
</dbReference>
<evidence type="ECO:0000313" key="8">
    <source>
        <dbReference type="EMBL" id="ABQ24948.1"/>
    </source>
</evidence>
<dbReference type="PROSITE" id="PS50043">
    <property type="entry name" value="HTH_LUXR_2"/>
    <property type="match status" value="1"/>
</dbReference>
<dbReference type="AlphaFoldDB" id="A5GBU5"/>
<reference evidence="8 9" key="1">
    <citation type="submission" date="2007-05" db="EMBL/GenBank/DDBJ databases">
        <title>Complete sequence of Geobacter uraniireducens Rf4.</title>
        <authorList>
            <consortium name="US DOE Joint Genome Institute"/>
            <person name="Copeland A."/>
            <person name="Lucas S."/>
            <person name="Lapidus A."/>
            <person name="Barry K."/>
            <person name="Detter J.C."/>
            <person name="Glavina del Rio T."/>
            <person name="Hammon N."/>
            <person name="Israni S."/>
            <person name="Dalin E."/>
            <person name="Tice H."/>
            <person name="Pitluck S."/>
            <person name="Chertkov O."/>
            <person name="Brettin T."/>
            <person name="Bruce D."/>
            <person name="Han C."/>
            <person name="Schmutz J."/>
            <person name="Larimer F."/>
            <person name="Land M."/>
            <person name="Hauser L."/>
            <person name="Kyrpides N."/>
            <person name="Mikhailova N."/>
            <person name="Shelobolina E."/>
            <person name="Aklujkar M."/>
            <person name="Lovley D."/>
            <person name="Richardson P."/>
        </authorList>
    </citation>
    <scope>NUCLEOTIDE SEQUENCE [LARGE SCALE GENOMIC DNA]</scope>
    <source>
        <strain evidence="8 9">Rf4</strain>
    </source>
</reference>
<protein>
    <submittedName>
        <fullName evidence="8">Response regulator receiver protein</fullName>
    </submittedName>
</protein>
<evidence type="ECO:0000313" key="9">
    <source>
        <dbReference type="Proteomes" id="UP000006695"/>
    </source>
</evidence>
<dbReference type="PRINTS" id="PR00038">
    <property type="entry name" value="HTHLUXR"/>
</dbReference>
<evidence type="ECO:0000256" key="4">
    <source>
        <dbReference type="PROSITE-ProRule" id="PRU00169"/>
    </source>
</evidence>
<evidence type="ECO:0000256" key="3">
    <source>
        <dbReference type="ARBA" id="ARBA00023163"/>
    </source>
</evidence>
<dbReference type="GO" id="GO:0003677">
    <property type="term" value="F:DNA binding"/>
    <property type="evidence" value="ECO:0007669"/>
    <property type="project" value="UniProtKB-KW"/>
</dbReference>
<dbReference type="Pfam" id="PF00196">
    <property type="entry name" value="GerE"/>
    <property type="match status" value="1"/>
</dbReference>
<feature type="modified residue" description="4-aspartylphosphate" evidence="4">
    <location>
        <position position="53"/>
    </location>
</feature>
<dbReference type="Gene3D" id="1.10.10.10">
    <property type="entry name" value="Winged helix-like DNA-binding domain superfamily/Winged helix DNA-binding domain"/>
    <property type="match status" value="1"/>
</dbReference>
<dbReference type="InterPro" id="IPR011006">
    <property type="entry name" value="CheY-like_superfamily"/>
</dbReference>
<keyword evidence="1" id="KW-0805">Transcription regulation</keyword>
<keyword evidence="5" id="KW-0175">Coiled coil</keyword>
<evidence type="ECO:0000256" key="5">
    <source>
        <dbReference type="SAM" id="Coils"/>
    </source>
</evidence>
<dbReference type="RefSeq" id="WP_011937672.1">
    <property type="nucleotide sequence ID" value="NC_009483.1"/>
</dbReference>
<keyword evidence="3" id="KW-0804">Transcription</keyword>
<proteinExistence type="predicted"/>
<dbReference type="GO" id="GO:0006355">
    <property type="term" value="P:regulation of DNA-templated transcription"/>
    <property type="evidence" value="ECO:0007669"/>
    <property type="project" value="InterPro"/>
</dbReference>
<gene>
    <name evidence="8" type="ordered locus">Gura_0738</name>
</gene>
<dbReference type="EMBL" id="CP000698">
    <property type="protein sequence ID" value="ABQ24948.1"/>
    <property type="molecule type" value="Genomic_DNA"/>
</dbReference>
<dbReference type="Gene3D" id="3.40.50.2300">
    <property type="match status" value="1"/>
</dbReference>
<accession>A5GBU5</accession>
<evidence type="ECO:0000256" key="1">
    <source>
        <dbReference type="ARBA" id="ARBA00023015"/>
    </source>
</evidence>
<keyword evidence="9" id="KW-1185">Reference proteome</keyword>
<dbReference type="InterPro" id="IPR036388">
    <property type="entry name" value="WH-like_DNA-bd_sf"/>
</dbReference>
<feature type="coiled-coil region" evidence="5">
    <location>
        <begin position="121"/>
        <end position="148"/>
    </location>
</feature>
<dbReference type="SMART" id="SM00421">
    <property type="entry name" value="HTH_LUXR"/>
    <property type="match status" value="1"/>
</dbReference>
<dbReference type="GO" id="GO:0000160">
    <property type="term" value="P:phosphorelay signal transduction system"/>
    <property type="evidence" value="ECO:0007669"/>
    <property type="project" value="InterPro"/>
</dbReference>
<feature type="domain" description="Response regulatory" evidence="7">
    <location>
        <begin position="4"/>
        <end position="119"/>
    </location>
</feature>
<dbReference type="HOGENOM" id="CLU_000445_90_4_7"/>